<feature type="binding site" evidence="10">
    <location>
        <position position="181"/>
    </location>
    <ligand>
        <name>substrate</name>
    </ligand>
</feature>
<dbReference type="EC" id="3.6.1.66" evidence="10"/>
<keyword evidence="5 10" id="KW-0378">Hydrolase</keyword>
<proteinExistence type="inferred from homology"/>
<dbReference type="GO" id="GO:0036222">
    <property type="term" value="F:XTP diphosphatase activity"/>
    <property type="evidence" value="ECO:0007669"/>
    <property type="project" value="UniProtKB-UniRule"/>
</dbReference>
<evidence type="ECO:0000256" key="6">
    <source>
        <dbReference type="ARBA" id="ARBA00022842"/>
    </source>
</evidence>
<feature type="binding site" evidence="10">
    <location>
        <position position="76"/>
    </location>
    <ligand>
        <name>Mg(2+)</name>
        <dbReference type="ChEBI" id="CHEBI:18420"/>
    </ligand>
</feature>
<evidence type="ECO:0000256" key="7">
    <source>
        <dbReference type="ARBA" id="ARBA00023080"/>
    </source>
</evidence>
<evidence type="ECO:0000313" key="12">
    <source>
        <dbReference type="EMBL" id="MYC97466.1"/>
    </source>
</evidence>
<dbReference type="NCBIfam" id="TIGR00042">
    <property type="entry name" value="RdgB/HAM1 family non-canonical purine NTP pyrophosphatase"/>
    <property type="match status" value="1"/>
</dbReference>
<comment type="function">
    <text evidence="10">Pyrophosphatase that catalyzes the hydrolysis of nucleoside triphosphates to their monophosphate derivatives, with a high preference for the non-canonical purine nucleotides XTP (xanthosine triphosphate), dITP (deoxyinosine triphosphate) and ITP. Seems to function as a house-cleaning enzyme that removes non-canonical purine nucleotides from the nucleotide pool, thus preventing their incorporation into DNA/RNA and avoiding chromosomal lesions.</text>
</comment>
<dbReference type="GO" id="GO:0000166">
    <property type="term" value="F:nucleotide binding"/>
    <property type="evidence" value="ECO:0007669"/>
    <property type="project" value="UniProtKB-KW"/>
</dbReference>
<comment type="catalytic activity">
    <reaction evidence="8 10">
        <text>dITP + H2O = dIMP + diphosphate + H(+)</text>
        <dbReference type="Rhea" id="RHEA:28342"/>
        <dbReference type="ChEBI" id="CHEBI:15377"/>
        <dbReference type="ChEBI" id="CHEBI:15378"/>
        <dbReference type="ChEBI" id="CHEBI:33019"/>
        <dbReference type="ChEBI" id="CHEBI:61194"/>
        <dbReference type="ChEBI" id="CHEBI:61382"/>
        <dbReference type="EC" id="3.6.1.66"/>
    </reaction>
</comment>
<sequence length="204" mass="22316">MEGNDMVRKLLVATHNQGKLLEYGKLLQDLPLALTCLDEIGVREEVAETGNTFAANAVLKARYYASLTGLWTWADDSGLEVDALQGAPGVHSARYAGPGATDQDRNEKLLWELRFHPRPWTARFQCVVAVARPAAEAETCTGTLEGTITNAPRGSNGFGYDPIFFAPDHGRTLAELTTSVKNEISHRGRASRHAKELLKNLLKS</sequence>
<dbReference type="GO" id="GO:0009117">
    <property type="term" value="P:nucleotide metabolic process"/>
    <property type="evidence" value="ECO:0007669"/>
    <property type="project" value="UniProtKB-KW"/>
</dbReference>
<comment type="catalytic activity">
    <reaction evidence="10">
        <text>ITP + H2O = IMP + diphosphate + H(+)</text>
        <dbReference type="Rhea" id="RHEA:29399"/>
        <dbReference type="ChEBI" id="CHEBI:15377"/>
        <dbReference type="ChEBI" id="CHEBI:15378"/>
        <dbReference type="ChEBI" id="CHEBI:33019"/>
        <dbReference type="ChEBI" id="CHEBI:58053"/>
        <dbReference type="ChEBI" id="CHEBI:61402"/>
        <dbReference type="EC" id="3.6.1.66"/>
    </reaction>
</comment>
<name>A0A6B1DCV4_9CHLR</name>
<dbReference type="FunFam" id="3.90.950.10:FF:000001">
    <property type="entry name" value="dITP/XTP pyrophosphatase"/>
    <property type="match status" value="1"/>
</dbReference>
<evidence type="ECO:0000256" key="2">
    <source>
        <dbReference type="ARBA" id="ARBA00011738"/>
    </source>
</evidence>
<dbReference type="GO" id="GO:0035870">
    <property type="term" value="F:dITP diphosphatase activity"/>
    <property type="evidence" value="ECO:0007669"/>
    <property type="project" value="UniProtKB-UniRule"/>
</dbReference>
<dbReference type="InterPro" id="IPR020922">
    <property type="entry name" value="dITP/XTP_pyrophosphatase"/>
</dbReference>
<evidence type="ECO:0000256" key="5">
    <source>
        <dbReference type="ARBA" id="ARBA00022801"/>
    </source>
</evidence>
<comment type="similarity">
    <text evidence="1 10 11">Belongs to the HAM1 NTPase family.</text>
</comment>
<keyword evidence="3 10" id="KW-0479">Metal-binding</keyword>
<dbReference type="PANTHER" id="PTHR11067">
    <property type="entry name" value="INOSINE TRIPHOSPHATE PYROPHOSPHATASE/HAM1 PROTEIN"/>
    <property type="match status" value="1"/>
</dbReference>
<comment type="caution">
    <text evidence="12">The sequence shown here is derived from an EMBL/GenBank/DDBJ whole genome shotgun (WGS) entry which is preliminary data.</text>
</comment>
<dbReference type="GO" id="GO:0005829">
    <property type="term" value="C:cytosol"/>
    <property type="evidence" value="ECO:0007669"/>
    <property type="project" value="TreeGrafter"/>
</dbReference>
<evidence type="ECO:0000256" key="10">
    <source>
        <dbReference type="HAMAP-Rule" id="MF_01405"/>
    </source>
</evidence>
<gene>
    <name evidence="12" type="primary">rdgB</name>
    <name evidence="12" type="ORF">F4X14_21135</name>
</gene>
<dbReference type="InterPro" id="IPR002637">
    <property type="entry name" value="RdgB/HAM1"/>
</dbReference>
<dbReference type="GO" id="GO:0017111">
    <property type="term" value="F:ribonucleoside triphosphate phosphatase activity"/>
    <property type="evidence" value="ECO:0007669"/>
    <property type="project" value="InterPro"/>
</dbReference>
<feature type="binding site" evidence="10">
    <location>
        <begin position="14"/>
        <end position="19"/>
    </location>
    <ligand>
        <name>substrate</name>
    </ligand>
</feature>
<dbReference type="Gene3D" id="3.90.950.10">
    <property type="match status" value="1"/>
</dbReference>
<dbReference type="InterPro" id="IPR029001">
    <property type="entry name" value="ITPase-like_fam"/>
</dbReference>
<evidence type="ECO:0000256" key="4">
    <source>
        <dbReference type="ARBA" id="ARBA00022741"/>
    </source>
</evidence>
<evidence type="ECO:0000256" key="11">
    <source>
        <dbReference type="RuleBase" id="RU003781"/>
    </source>
</evidence>
<evidence type="ECO:0000256" key="1">
    <source>
        <dbReference type="ARBA" id="ARBA00008023"/>
    </source>
</evidence>
<accession>A0A6B1DCV4</accession>
<keyword evidence="6 10" id="KW-0460">Magnesium</keyword>
<feature type="binding site" evidence="10">
    <location>
        <begin position="186"/>
        <end position="187"/>
    </location>
    <ligand>
        <name>substrate</name>
    </ligand>
</feature>
<keyword evidence="4 10" id="KW-0547">Nucleotide-binding</keyword>
<feature type="active site" description="Proton acceptor" evidence="10">
    <location>
        <position position="76"/>
    </location>
</feature>
<evidence type="ECO:0000256" key="8">
    <source>
        <dbReference type="ARBA" id="ARBA00051875"/>
    </source>
</evidence>
<feature type="binding site" evidence="10">
    <location>
        <begin position="158"/>
        <end position="161"/>
    </location>
    <ligand>
        <name>substrate</name>
    </ligand>
</feature>
<dbReference type="GO" id="GO:0046872">
    <property type="term" value="F:metal ion binding"/>
    <property type="evidence" value="ECO:0007669"/>
    <property type="project" value="UniProtKB-KW"/>
</dbReference>
<comment type="caution">
    <text evidence="10">Lacks conserved residue(s) required for the propagation of feature annotation.</text>
</comment>
<dbReference type="GO" id="GO:0009146">
    <property type="term" value="P:purine nucleoside triphosphate catabolic process"/>
    <property type="evidence" value="ECO:0007669"/>
    <property type="project" value="UniProtKB-UniRule"/>
</dbReference>
<comment type="cofactor">
    <cofactor evidence="10">
        <name>Mg(2+)</name>
        <dbReference type="ChEBI" id="CHEBI:18420"/>
    </cofactor>
    <text evidence="10">Binds 1 Mg(2+) ion per subunit.</text>
</comment>
<dbReference type="CDD" id="cd00515">
    <property type="entry name" value="HAM1"/>
    <property type="match status" value="1"/>
</dbReference>
<feature type="binding site" evidence="10">
    <location>
        <position position="77"/>
    </location>
    <ligand>
        <name>substrate</name>
    </ligand>
</feature>
<protein>
    <recommendedName>
        <fullName evidence="10">dITP/XTP pyrophosphatase</fullName>
        <ecNumber evidence="10">3.6.1.66</ecNumber>
    </recommendedName>
    <alternativeName>
        <fullName evidence="10">Non-canonical purine NTP pyrophosphatase</fullName>
    </alternativeName>
    <alternativeName>
        <fullName evidence="10">Non-standard purine NTP pyrophosphatase</fullName>
    </alternativeName>
    <alternativeName>
        <fullName evidence="10">Nucleoside-triphosphate diphosphatase</fullName>
    </alternativeName>
    <alternativeName>
        <fullName evidence="10">Nucleoside-triphosphate pyrophosphatase</fullName>
        <shortName evidence="10">NTPase</shortName>
    </alternativeName>
</protein>
<organism evidence="12">
    <name type="scientific">Caldilineaceae bacterium SB0661_bin_32</name>
    <dbReference type="NCBI Taxonomy" id="2605255"/>
    <lineage>
        <taxon>Bacteria</taxon>
        <taxon>Bacillati</taxon>
        <taxon>Chloroflexota</taxon>
        <taxon>Caldilineae</taxon>
        <taxon>Caldilineales</taxon>
        <taxon>Caldilineaceae</taxon>
    </lineage>
</organism>
<dbReference type="AlphaFoldDB" id="A0A6B1DCV4"/>
<dbReference type="PANTHER" id="PTHR11067:SF9">
    <property type="entry name" value="INOSINE TRIPHOSPHATE PYROPHOSPHATASE"/>
    <property type="match status" value="1"/>
</dbReference>
<dbReference type="EMBL" id="VXMH01000118">
    <property type="protein sequence ID" value="MYC97466.1"/>
    <property type="molecule type" value="Genomic_DNA"/>
</dbReference>
<comment type="subunit">
    <text evidence="2 10">Homodimer.</text>
</comment>
<dbReference type="SUPFAM" id="SSF52972">
    <property type="entry name" value="ITPase-like"/>
    <property type="match status" value="1"/>
</dbReference>
<dbReference type="HAMAP" id="MF_01405">
    <property type="entry name" value="Non_canon_purine_NTPase"/>
    <property type="match status" value="1"/>
</dbReference>
<evidence type="ECO:0000256" key="9">
    <source>
        <dbReference type="ARBA" id="ARBA00052017"/>
    </source>
</evidence>
<reference evidence="12" key="1">
    <citation type="submission" date="2019-09" db="EMBL/GenBank/DDBJ databases">
        <title>Characterisation of the sponge microbiome using genome-centric metagenomics.</title>
        <authorList>
            <person name="Engelberts J.P."/>
            <person name="Robbins S.J."/>
            <person name="De Goeij J.M."/>
            <person name="Aranda M."/>
            <person name="Bell S.C."/>
            <person name="Webster N.S."/>
        </authorList>
    </citation>
    <scope>NUCLEOTIDE SEQUENCE</scope>
    <source>
        <strain evidence="12">SB0661_bin_32</strain>
    </source>
</reference>
<comment type="catalytic activity">
    <reaction evidence="9 10">
        <text>XTP + H2O = XMP + diphosphate + H(+)</text>
        <dbReference type="Rhea" id="RHEA:28610"/>
        <dbReference type="ChEBI" id="CHEBI:15377"/>
        <dbReference type="ChEBI" id="CHEBI:15378"/>
        <dbReference type="ChEBI" id="CHEBI:33019"/>
        <dbReference type="ChEBI" id="CHEBI:57464"/>
        <dbReference type="ChEBI" id="CHEBI:61314"/>
        <dbReference type="EC" id="3.6.1.66"/>
    </reaction>
</comment>
<keyword evidence="7 10" id="KW-0546">Nucleotide metabolism</keyword>
<dbReference type="GO" id="GO:0036220">
    <property type="term" value="F:ITP diphosphatase activity"/>
    <property type="evidence" value="ECO:0007669"/>
    <property type="project" value="UniProtKB-UniRule"/>
</dbReference>
<evidence type="ECO:0000256" key="3">
    <source>
        <dbReference type="ARBA" id="ARBA00022723"/>
    </source>
</evidence>
<dbReference type="Pfam" id="PF01725">
    <property type="entry name" value="Ham1p_like"/>
    <property type="match status" value="1"/>
</dbReference>